<feature type="transmembrane region" description="Helical" evidence="16">
    <location>
        <begin position="85"/>
        <end position="105"/>
    </location>
</feature>
<dbReference type="PANTHER" id="PTHR30474:SF2">
    <property type="entry name" value="PEPTIDOGLYCAN GLYCOSYLTRANSFERASE FTSW-RELATED"/>
    <property type="match status" value="1"/>
</dbReference>
<evidence type="ECO:0000256" key="4">
    <source>
        <dbReference type="ARBA" id="ARBA00022692"/>
    </source>
</evidence>
<dbReference type="EMBL" id="RQFP01000014">
    <property type="protein sequence ID" value="TGK91749.1"/>
    <property type="molecule type" value="Genomic_DNA"/>
</dbReference>
<protein>
    <recommendedName>
        <fullName evidence="12">Probable peptidoglycan glycosyltransferase FtsW</fullName>
        <ecNumber evidence="14">2.4.99.28</ecNumber>
    </recommendedName>
    <alternativeName>
        <fullName evidence="13">Cell division protein FtsW</fullName>
    </alternativeName>
    <alternativeName>
        <fullName evidence="10">Cell wall polymerase</fullName>
    </alternativeName>
    <alternativeName>
        <fullName evidence="9">Peptidoglycan polymerase</fullName>
    </alternativeName>
</protein>
<keyword evidence="7 16" id="KW-1133">Transmembrane helix</keyword>
<evidence type="ECO:0000256" key="5">
    <source>
        <dbReference type="ARBA" id="ARBA00022960"/>
    </source>
</evidence>
<dbReference type="GO" id="GO:0008955">
    <property type="term" value="F:peptidoglycan glycosyltransferase activity"/>
    <property type="evidence" value="ECO:0007669"/>
    <property type="project" value="UniProtKB-EC"/>
</dbReference>
<comment type="catalytic activity">
    <reaction evidence="15">
        <text>[GlcNAc-(1-&gt;4)-Mur2Ac(oyl-L-Ala-gamma-D-Glu-L-Lys-D-Ala-D-Ala)](n)-di-trans,octa-cis-undecaprenyl diphosphate + beta-D-GlcNAc-(1-&gt;4)-Mur2Ac(oyl-L-Ala-gamma-D-Glu-L-Lys-D-Ala-D-Ala)-di-trans,octa-cis-undecaprenyl diphosphate = [GlcNAc-(1-&gt;4)-Mur2Ac(oyl-L-Ala-gamma-D-Glu-L-Lys-D-Ala-D-Ala)](n+1)-di-trans,octa-cis-undecaprenyl diphosphate + di-trans,octa-cis-undecaprenyl diphosphate + H(+)</text>
        <dbReference type="Rhea" id="RHEA:23708"/>
        <dbReference type="Rhea" id="RHEA-COMP:9602"/>
        <dbReference type="Rhea" id="RHEA-COMP:9603"/>
        <dbReference type="ChEBI" id="CHEBI:15378"/>
        <dbReference type="ChEBI" id="CHEBI:58405"/>
        <dbReference type="ChEBI" id="CHEBI:60033"/>
        <dbReference type="ChEBI" id="CHEBI:78435"/>
        <dbReference type="EC" id="2.4.99.28"/>
    </reaction>
</comment>
<dbReference type="Proteomes" id="UP000297891">
    <property type="component" value="Unassembled WGS sequence"/>
</dbReference>
<keyword evidence="17" id="KW-0132">Cell division</keyword>
<feature type="transmembrane region" description="Helical" evidence="16">
    <location>
        <begin position="317"/>
        <end position="341"/>
    </location>
</feature>
<keyword evidence="17" id="KW-0131">Cell cycle</keyword>
<reference evidence="17" key="1">
    <citation type="journal article" date="2019" name="PLoS Negl. Trop. Dis.">
        <title>Revisiting the worldwide diversity of Leptospira species in the environment.</title>
        <authorList>
            <person name="Vincent A.T."/>
            <person name="Schiettekatte O."/>
            <person name="Bourhy P."/>
            <person name="Veyrier F.J."/>
            <person name="Picardeau M."/>
        </authorList>
    </citation>
    <scope>NUCLEOTIDE SEQUENCE [LARGE SCALE GENOMIC DNA]</scope>
    <source>
        <strain evidence="17">201800277</strain>
    </source>
</reference>
<proteinExistence type="inferred from homology"/>
<evidence type="ECO:0000256" key="10">
    <source>
        <dbReference type="ARBA" id="ARBA00033270"/>
    </source>
</evidence>
<evidence type="ECO:0000256" key="12">
    <source>
        <dbReference type="ARBA" id="ARBA00041185"/>
    </source>
</evidence>
<dbReference type="RefSeq" id="WP_100790597.1">
    <property type="nucleotide sequence ID" value="NZ_NPDQ01000004.1"/>
</dbReference>
<evidence type="ECO:0000256" key="16">
    <source>
        <dbReference type="SAM" id="Phobius"/>
    </source>
</evidence>
<evidence type="ECO:0000256" key="15">
    <source>
        <dbReference type="ARBA" id="ARBA00049902"/>
    </source>
</evidence>
<dbReference type="GO" id="GO:0015648">
    <property type="term" value="F:lipid-linked peptidoglycan transporter activity"/>
    <property type="evidence" value="ECO:0007669"/>
    <property type="project" value="TreeGrafter"/>
</dbReference>
<dbReference type="EC" id="2.4.99.28" evidence="14"/>
<dbReference type="OrthoDB" id="9768187at2"/>
<evidence type="ECO:0000256" key="8">
    <source>
        <dbReference type="ARBA" id="ARBA00023136"/>
    </source>
</evidence>
<dbReference type="Pfam" id="PF01098">
    <property type="entry name" value="FTSW_RODA_SPOVE"/>
    <property type="match status" value="1"/>
</dbReference>
<feature type="transmembrane region" description="Helical" evidence="16">
    <location>
        <begin position="132"/>
        <end position="148"/>
    </location>
</feature>
<feature type="transmembrane region" description="Helical" evidence="16">
    <location>
        <begin position="287"/>
        <end position="310"/>
    </location>
</feature>
<keyword evidence="2" id="KW-0328">Glycosyltransferase</keyword>
<evidence type="ECO:0000256" key="9">
    <source>
        <dbReference type="ARBA" id="ARBA00032370"/>
    </source>
</evidence>
<keyword evidence="3" id="KW-0808">Transferase</keyword>
<comment type="subcellular location">
    <subcellularLocation>
        <location evidence="1">Membrane</location>
        <topology evidence="1">Multi-pass membrane protein</topology>
    </subcellularLocation>
</comment>
<keyword evidence="8 16" id="KW-0472">Membrane</keyword>
<dbReference type="GO" id="GO:0005886">
    <property type="term" value="C:plasma membrane"/>
    <property type="evidence" value="ECO:0007669"/>
    <property type="project" value="TreeGrafter"/>
</dbReference>
<name>A0A2M9Y124_9LEPT</name>
<feature type="transmembrane region" description="Helical" evidence="16">
    <location>
        <begin position="60"/>
        <end position="78"/>
    </location>
</feature>
<evidence type="ECO:0000256" key="11">
    <source>
        <dbReference type="ARBA" id="ARBA00038053"/>
    </source>
</evidence>
<feature type="transmembrane region" description="Helical" evidence="16">
    <location>
        <begin position="203"/>
        <end position="223"/>
    </location>
</feature>
<organism evidence="17 18">
    <name type="scientific">Leptospira brenneri</name>
    <dbReference type="NCBI Taxonomy" id="2023182"/>
    <lineage>
        <taxon>Bacteria</taxon>
        <taxon>Pseudomonadati</taxon>
        <taxon>Spirochaetota</taxon>
        <taxon>Spirochaetia</taxon>
        <taxon>Leptospirales</taxon>
        <taxon>Leptospiraceae</taxon>
        <taxon>Leptospira</taxon>
    </lineage>
</organism>
<keyword evidence="18" id="KW-1185">Reference proteome</keyword>
<feature type="transmembrane region" description="Helical" evidence="16">
    <location>
        <begin position="160"/>
        <end position="175"/>
    </location>
</feature>
<comment type="similarity">
    <text evidence="11">Belongs to the SEDS family. FtsW subfamily.</text>
</comment>
<dbReference type="AlphaFoldDB" id="A0A2M9Y124"/>
<keyword evidence="5" id="KW-0133">Cell shape</keyword>
<evidence type="ECO:0000256" key="1">
    <source>
        <dbReference type="ARBA" id="ARBA00004141"/>
    </source>
</evidence>
<dbReference type="PANTHER" id="PTHR30474">
    <property type="entry name" value="CELL CYCLE PROTEIN"/>
    <property type="match status" value="1"/>
</dbReference>
<evidence type="ECO:0000256" key="13">
    <source>
        <dbReference type="ARBA" id="ARBA00041418"/>
    </source>
</evidence>
<gene>
    <name evidence="17" type="ORF">EHQ30_16275</name>
</gene>
<dbReference type="GO" id="GO:0032153">
    <property type="term" value="C:cell division site"/>
    <property type="evidence" value="ECO:0007669"/>
    <property type="project" value="TreeGrafter"/>
</dbReference>
<evidence type="ECO:0000256" key="14">
    <source>
        <dbReference type="ARBA" id="ARBA00044770"/>
    </source>
</evidence>
<evidence type="ECO:0000256" key="6">
    <source>
        <dbReference type="ARBA" id="ARBA00022984"/>
    </source>
</evidence>
<dbReference type="GO" id="GO:0008360">
    <property type="term" value="P:regulation of cell shape"/>
    <property type="evidence" value="ECO:0007669"/>
    <property type="project" value="UniProtKB-KW"/>
</dbReference>
<comment type="caution">
    <text evidence="17">The sequence shown here is derived from an EMBL/GenBank/DDBJ whole genome shotgun (WGS) entry which is preliminary data.</text>
</comment>
<evidence type="ECO:0000256" key="3">
    <source>
        <dbReference type="ARBA" id="ARBA00022679"/>
    </source>
</evidence>
<dbReference type="GO" id="GO:0051301">
    <property type="term" value="P:cell division"/>
    <property type="evidence" value="ECO:0007669"/>
    <property type="project" value="UniProtKB-KW"/>
</dbReference>
<dbReference type="GO" id="GO:0009252">
    <property type="term" value="P:peptidoglycan biosynthetic process"/>
    <property type="evidence" value="ECO:0007669"/>
    <property type="project" value="UniProtKB-KW"/>
</dbReference>
<sequence>MEIYRKLQNLFRFGSSRFDGPVLYGIFFLFGMGIVVMYSASVIPAEREFSDSSYYLHKQLLWGGIGIFSFLVFSQIPYQFLVRWSFVFSVLSLLLLISVFIPGLGKSVGTSYGRSFNRWIQIGGIQIQPSEFSKISILLFSSYFFYNFDFKKVKWDRKKIISVFLIFATLILIVIEPAFGTTIELLLVLFFFVLLAGFPMKRLFILGASVLPLLVVLVTQVGYRKKRLEIWLDPYKFRFDEGHQLVTSFRAFFDGGSFGRPVGSGYAHRYLAYSHTDFVMASFVEDFGFLGFFIFLLVVVLLLIRIYFLLLRTKDKLGFFLGSGILILFGFQTILNLFVITGIVPVTGISLPFLSYGGSSLITIFILFGILANITSKENLVL</sequence>
<keyword evidence="4 16" id="KW-0812">Transmembrane</keyword>
<dbReference type="InterPro" id="IPR001182">
    <property type="entry name" value="FtsW/RodA"/>
</dbReference>
<keyword evidence="6" id="KW-0573">Peptidoglycan synthesis</keyword>
<feature type="transmembrane region" description="Helical" evidence="16">
    <location>
        <begin position="353"/>
        <end position="374"/>
    </location>
</feature>
<evidence type="ECO:0000313" key="18">
    <source>
        <dbReference type="Proteomes" id="UP000297891"/>
    </source>
</evidence>
<dbReference type="InterPro" id="IPR018365">
    <property type="entry name" value="Cell_cycle_FtsW-rel_CS"/>
</dbReference>
<evidence type="ECO:0000256" key="2">
    <source>
        <dbReference type="ARBA" id="ARBA00022676"/>
    </source>
</evidence>
<dbReference type="PROSITE" id="PS00428">
    <property type="entry name" value="FTSW_RODA_SPOVE"/>
    <property type="match status" value="1"/>
</dbReference>
<accession>A0A2M9Y124</accession>
<evidence type="ECO:0000313" key="17">
    <source>
        <dbReference type="EMBL" id="TGK91749.1"/>
    </source>
</evidence>
<evidence type="ECO:0000256" key="7">
    <source>
        <dbReference type="ARBA" id="ARBA00022989"/>
    </source>
</evidence>
<feature type="transmembrane region" description="Helical" evidence="16">
    <location>
        <begin position="21"/>
        <end position="40"/>
    </location>
</feature>